<keyword evidence="3" id="KW-1185">Reference proteome</keyword>
<feature type="coiled-coil region" evidence="1">
    <location>
        <begin position="22"/>
        <end position="56"/>
    </location>
</feature>
<comment type="caution">
    <text evidence="2">The sequence shown here is derived from an EMBL/GenBank/DDBJ whole genome shotgun (WGS) entry which is preliminary data.</text>
</comment>
<dbReference type="Gene3D" id="1.10.10.60">
    <property type="entry name" value="Homeodomain-like"/>
    <property type="match status" value="1"/>
</dbReference>
<keyword evidence="1" id="KW-0175">Coiled coil</keyword>
<proteinExistence type="predicted"/>
<sequence length="400" mass="44530">MTGLGREWAQGMVGTAITLEAVDEVLEANHRLQAELQQKCRQLREAQGRIAALRLALCNPMHVSKVTRRVVVKRDRVNTAAGTAYFDAYLCSTKECPPFRVAGFYAEGGCLRHVALPLTSDEVRWNEAKAAFPQPFPHLFLTAKQDASHDKTTEREWSKEEDNALIAAVRSYTGNPCGAKFWKALAVPGCSRFEIASRYVALKGVRSINFVAPYQAAFQLSDEERTTALKEAVRNHIGDIGAIFAAFSEILAAAARRRAYLAEVAGEAVNPFPPYVWEPRHNFRRLAEPILQETSLSLGRPAFQGGRGTTLSPRDEEHRHAAPSLVDCTACLLAFKAKLFGKSSMLWEVVRIFLPECGSDLPSGWHKMQLPVLEEILQRQNSKDNNNKTVERAECGYVFL</sequence>
<evidence type="ECO:0000313" key="3">
    <source>
        <dbReference type="Proteomes" id="UP000283634"/>
    </source>
</evidence>
<accession>A0A422NAI3</accession>
<dbReference type="InterPro" id="IPR001005">
    <property type="entry name" value="SANT/Myb"/>
</dbReference>
<name>A0A422NAI3_TRYRA</name>
<evidence type="ECO:0000256" key="1">
    <source>
        <dbReference type="SAM" id="Coils"/>
    </source>
</evidence>
<gene>
    <name evidence="2" type="ORF">TraAM80_06412</name>
</gene>
<dbReference type="AlphaFoldDB" id="A0A422NAI3"/>
<dbReference type="Proteomes" id="UP000283634">
    <property type="component" value="Unassembled WGS sequence"/>
</dbReference>
<evidence type="ECO:0000313" key="2">
    <source>
        <dbReference type="EMBL" id="RNF02436.1"/>
    </source>
</evidence>
<dbReference type="VEuPathDB" id="TriTrypDB:TRSC58_02028"/>
<organism evidence="2 3">
    <name type="scientific">Trypanosoma rangeli</name>
    <dbReference type="NCBI Taxonomy" id="5698"/>
    <lineage>
        <taxon>Eukaryota</taxon>
        <taxon>Discoba</taxon>
        <taxon>Euglenozoa</taxon>
        <taxon>Kinetoplastea</taxon>
        <taxon>Metakinetoplastina</taxon>
        <taxon>Trypanosomatida</taxon>
        <taxon>Trypanosomatidae</taxon>
        <taxon>Trypanosoma</taxon>
        <taxon>Herpetosoma</taxon>
    </lineage>
</organism>
<dbReference type="GeneID" id="40330345"/>
<dbReference type="CDD" id="cd00167">
    <property type="entry name" value="SANT"/>
    <property type="match status" value="1"/>
</dbReference>
<protein>
    <submittedName>
        <fullName evidence="2">Small nuclear RNA activating protein 2</fullName>
    </submittedName>
</protein>
<dbReference type="OrthoDB" id="245789at2759"/>
<dbReference type="EMBL" id="MKGL01000232">
    <property type="protein sequence ID" value="RNF02436.1"/>
    <property type="molecule type" value="Genomic_DNA"/>
</dbReference>
<dbReference type="RefSeq" id="XP_029236914.1">
    <property type="nucleotide sequence ID" value="XM_029383258.1"/>
</dbReference>
<dbReference type="OMA" id="TEREWSK"/>
<reference evidence="2 3" key="1">
    <citation type="journal article" date="2018" name="BMC Genomics">
        <title>Genomic comparison of Trypanosoma conorhini and Trypanosoma rangeli to Trypanosoma cruzi strains of high and low virulence.</title>
        <authorList>
            <person name="Bradwell K.R."/>
            <person name="Koparde V.N."/>
            <person name="Matveyev A.V."/>
            <person name="Serrano M.G."/>
            <person name="Alves J.M."/>
            <person name="Parikh H."/>
            <person name="Huang B."/>
            <person name="Lee V."/>
            <person name="Espinosa-Alvarez O."/>
            <person name="Ortiz P.A."/>
            <person name="Costa-Martins A.G."/>
            <person name="Teixeira M.M."/>
            <person name="Buck G.A."/>
        </authorList>
    </citation>
    <scope>NUCLEOTIDE SEQUENCE [LARGE SCALE GENOMIC DNA]</scope>
    <source>
        <strain evidence="2 3">AM80</strain>
    </source>
</reference>